<keyword evidence="10" id="KW-0472">Membrane</keyword>
<dbReference type="AlphaFoldDB" id="A0A7J7DZ48"/>
<evidence type="ECO:0000259" key="12">
    <source>
        <dbReference type="SMART" id="SM00499"/>
    </source>
</evidence>
<dbReference type="PANTHER" id="PTHR33044">
    <property type="entry name" value="BIFUNCTIONAL INHIBITOR/LIPID-TRANSFER PROTEIN/SEED STORAGE 2S ALBUMIN SUPERFAMILY PROTEIN-RELATED"/>
    <property type="match status" value="1"/>
</dbReference>
<evidence type="ECO:0000313" key="14">
    <source>
        <dbReference type="Proteomes" id="UP000593562"/>
    </source>
</evidence>
<dbReference type="InterPro" id="IPR016140">
    <property type="entry name" value="Bifunc_inhib/LTP/seed_store"/>
</dbReference>
<keyword evidence="10" id="KW-0812">Transmembrane</keyword>
<feature type="domain" description="Bifunctional inhibitor/plant lipid transfer protein/seed storage helical" evidence="12">
    <location>
        <begin position="46"/>
        <end position="124"/>
    </location>
</feature>
<evidence type="ECO:0000313" key="13">
    <source>
        <dbReference type="EMBL" id="KAF5751660.1"/>
    </source>
</evidence>
<feature type="region of interest" description="Disordered" evidence="9">
    <location>
        <begin position="137"/>
        <end position="157"/>
    </location>
</feature>
<evidence type="ECO:0000256" key="11">
    <source>
        <dbReference type="SAM" id="SignalP"/>
    </source>
</evidence>
<dbReference type="InterPro" id="IPR036312">
    <property type="entry name" value="Bifun_inhib/LTP/seed_sf"/>
</dbReference>
<proteinExistence type="inferred from homology"/>
<dbReference type="OrthoDB" id="785314at2759"/>
<evidence type="ECO:0000256" key="3">
    <source>
        <dbReference type="ARBA" id="ARBA00022475"/>
    </source>
</evidence>
<evidence type="ECO:0000256" key="8">
    <source>
        <dbReference type="ARBA" id="ARBA00023288"/>
    </source>
</evidence>
<evidence type="ECO:0000256" key="6">
    <source>
        <dbReference type="ARBA" id="ARBA00023157"/>
    </source>
</evidence>
<keyword evidence="14" id="KW-1185">Reference proteome</keyword>
<dbReference type="InterPro" id="IPR043325">
    <property type="entry name" value="LTSS"/>
</dbReference>
<evidence type="ECO:0000256" key="9">
    <source>
        <dbReference type="SAM" id="MobiDB-lite"/>
    </source>
</evidence>
<evidence type="ECO:0000256" key="2">
    <source>
        <dbReference type="ARBA" id="ARBA00009748"/>
    </source>
</evidence>
<feature type="signal peptide" evidence="11">
    <location>
        <begin position="1"/>
        <end position="25"/>
    </location>
</feature>
<keyword evidence="8" id="KW-0449">Lipoprotein</keyword>
<evidence type="ECO:0000256" key="10">
    <source>
        <dbReference type="SAM" id="Phobius"/>
    </source>
</evidence>
<comment type="subcellular location">
    <subcellularLocation>
        <location evidence="1">Cell membrane</location>
        <topology evidence="1">Lipid-anchor</topology>
        <topology evidence="1">GPI-anchor</topology>
    </subcellularLocation>
</comment>
<dbReference type="SUPFAM" id="SSF47699">
    <property type="entry name" value="Bifunctional inhibitor/lipid-transfer protein/seed storage 2S albumin"/>
    <property type="match status" value="1"/>
</dbReference>
<evidence type="ECO:0000256" key="7">
    <source>
        <dbReference type="ARBA" id="ARBA00023180"/>
    </source>
</evidence>
<evidence type="ECO:0000256" key="4">
    <source>
        <dbReference type="ARBA" id="ARBA00022622"/>
    </source>
</evidence>
<keyword evidence="6" id="KW-1015">Disulfide bond</keyword>
<dbReference type="Proteomes" id="UP000593562">
    <property type="component" value="Unassembled WGS sequence"/>
</dbReference>
<keyword evidence="5 11" id="KW-0732">Signal</keyword>
<feature type="chain" id="PRO_5029668301" evidence="11">
    <location>
        <begin position="26"/>
        <end position="186"/>
    </location>
</feature>
<dbReference type="Gene3D" id="1.10.110.10">
    <property type="entry name" value="Plant lipid-transfer and hydrophobic proteins"/>
    <property type="match status" value="1"/>
</dbReference>
<sequence length="186" mass="18666">MSSASRITIATILLMTTLYGVSVSAQEPAEAPFAMGPSAVAPSPDCTSALFNLSDCLTYVESGSNLTAPDKPCCPELAGLVDSNPICLCTLLGKNEIYGVKIDLNKALKLPSICKVETPPPSLCSLVGVPVGGPTASEAPGSVASPPGGFAATPSTGRDGNGASSIAIPAQAFFIGLAIVLLPALF</sequence>
<feature type="transmembrane region" description="Helical" evidence="10">
    <location>
        <begin position="166"/>
        <end position="185"/>
    </location>
</feature>
<keyword evidence="10" id="KW-1133">Transmembrane helix</keyword>
<dbReference type="GO" id="GO:0005886">
    <property type="term" value="C:plasma membrane"/>
    <property type="evidence" value="ECO:0007669"/>
    <property type="project" value="UniProtKB-SubCell"/>
</dbReference>
<dbReference type="EMBL" id="JAAARO010000002">
    <property type="protein sequence ID" value="KAF5751660.1"/>
    <property type="molecule type" value="Genomic_DNA"/>
</dbReference>
<protein>
    <submittedName>
        <fullName evidence="13">Putative lipid binding protein</fullName>
    </submittedName>
</protein>
<dbReference type="GO" id="GO:0098552">
    <property type="term" value="C:side of membrane"/>
    <property type="evidence" value="ECO:0007669"/>
    <property type="project" value="UniProtKB-KW"/>
</dbReference>
<name>A0A7J7DZ48_TRIWF</name>
<gene>
    <name evidence="13" type="ORF">HS088_TW02G00676</name>
</gene>
<comment type="caution">
    <text evidence="13">The sequence shown here is derived from an EMBL/GenBank/DDBJ whole genome shotgun (WGS) entry which is preliminary data.</text>
</comment>
<comment type="similarity">
    <text evidence="2">Belongs to the plant LTP family.</text>
</comment>
<dbReference type="CDD" id="cd00010">
    <property type="entry name" value="AAI_LTSS"/>
    <property type="match status" value="1"/>
</dbReference>
<dbReference type="SMART" id="SM00499">
    <property type="entry name" value="AAI"/>
    <property type="match status" value="1"/>
</dbReference>
<dbReference type="FunCoup" id="A0A7J7DZ48">
    <property type="interactions" value="141"/>
</dbReference>
<evidence type="ECO:0000256" key="5">
    <source>
        <dbReference type="ARBA" id="ARBA00022729"/>
    </source>
</evidence>
<evidence type="ECO:0000256" key="1">
    <source>
        <dbReference type="ARBA" id="ARBA00004609"/>
    </source>
</evidence>
<dbReference type="Pfam" id="PF14368">
    <property type="entry name" value="LTP_2"/>
    <property type="match status" value="1"/>
</dbReference>
<organism evidence="13 14">
    <name type="scientific">Tripterygium wilfordii</name>
    <name type="common">Thunder God vine</name>
    <dbReference type="NCBI Taxonomy" id="458696"/>
    <lineage>
        <taxon>Eukaryota</taxon>
        <taxon>Viridiplantae</taxon>
        <taxon>Streptophyta</taxon>
        <taxon>Embryophyta</taxon>
        <taxon>Tracheophyta</taxon>
        <taxon>Spermatophyta</taxon>
        <taxon>Magnoliopsida</taxon>
        <taxon>eudicotyledons</taxon>
        <taxon>Gunneridae</taxon>
        <taxon>Pentapetalae</taxon>
        <taxon>rosids</taxon>
        <taxon>fabids</taxon>
        <taxon>Celastrales</taxon>
        <taxon>Celastraceae</taxon>
        <taxon>Tripterygium</taxon>
    </lineage>
</organism>
<dbReference type="FunFam" id="1.10.110.10:FF:000001">
    <property type="entry name" value="Bifunctional inhibitor/lipid-transfer protein/seed storage 2S albumin superfamily protein"/>
    <property type="match status" value="1"/>
</dbReference>
<reference evidence="13 14" key="1">
    <citation type="journal article" date="2020" name="Nat. Commun.">
        <title>Genome of Tripterygium wilfordii and identification of cytochrome P450 involved in triptolide biosynthesis.</title>
        <authorList>
            <person name="Tu L."/>
            <person name="Su P."/>
            <person name="Zhang Z."/>
            <person name="Gao L."/>
            <person name="Wang J."/>
            <person name="Hu T."/>
            <person name="Zhou J."/>
            <person name="Zhang Y."/>
            <person name="Zhao Y."/>
            <person name="Liu Y."/>
            <person name="Song Y."/>
            <person name="Tong Y."/>
            <person name="Lu Y."/>
            <person name="Yang J."/>
            <person name="Xu C."/>
            <person name="Jia M."/>
            <person name="Peters R.J."/>
            <person name="Huang L."/>
            <person name="Gao W."/>
        </authorList>
    </citation>
    <scope>NUCLEOTIDE SEQUENCE [LARGE SCALE GENOMIC DNA]</scope>
    <source>
        <strain evidence="14">cv. XIE 37</strain>
        <tissue evidence="13">Leaf</tissue>
    </source>
</reference>
<dbReference type="InParanoid" id="A0A7J7DZ48"/>
<keyword evidence="3" id="KW-1003">Cell membrane</keyword>
<keyword evidence="4" id="KW-0336">GPI-anchor</keyword>
<keyword evidence="7" id="KW-0325">Glycoprotein</keyword>
<accession>A0A7J7DZ48</accession>